<dbReference type="Gene3D" id="3.40.220.10">
    <property type="entry name" value="Leucine Aminopeptidase, subunit E, domain 1"/>
    <property type="match status" value="1"/>
</dbReference>
<feature type="domain" description="Macro" evidence="1">
    <location>
        <begin position="1"/>
        <end position="173"/>
    </location>
</feature>
<dbReference type="PROSITE" id="PS51154">
    <property type="entry name" value="MACRO"/>
    <property type="match status" value="1"/>
</dbReference>
<organism evidence="2">
    <name type="scientific">marine sediment metagenome</name>
    <dbReference type="NCBI Taxonomy" id="412755"/>
    <lineage>
        <taxon>unclassified sequences</taxon>
        <taxon>metagenomes</taxon>
        <taxon>ecological metagenomes</taxon>
    </lineage>
</organism>
<evidence type="ECO:0000259" key="1">
    <source>
        <dbReference type="PROSITE" id="PS51154"/>
    </source>
</evidence>
<proteinExistence type="predicted"/>
<name>A0A0F9JHM3_9ZZZZ</name>
<comment type="caution">
    <text evidence="2">The sequence shown here is derived from an EMBL/GenBank/DDBJ whole genome shotgun (WGS) entry which is preliminary data.</text>
</comment>
<accession>A0A0F9JHM3</accession>
<reference evidence="2" key="1">
    <citation type="journal article" date="2015" name="Nature">
        <title>Complex archaea that bridge the gap between prokaryotes and eukaryotes.</title>
        <authorList>
            <person name="Spang A."/>
            <person name="Saw J.H."/>
            <person name="Jorgensen S.L."/>
            <person name="Zaremba-Niedzwiedzka K."/>
            <person name="Martijn J."/>
            <person name="Lind A.E."/>
            <person name="van Eijk R."/>
            <person name="Schleper C."/>
            <person name="Guy L."/>
            <person name="Ettema T.J."/>
        </authorList>
    </citation>
    <scope>NUCLEOTIDE SEQUENCE</scope>
</reference>
<dbReference type="PANTHER" id="PTHR11106:SF27">
    <property type="entry name" value="MACRO DOMAIN-CONTAINING PROTEIN"/>
    <property type="match status" value="1"/>
</dbReference>
<dbReference type="SMART" id="SM00506">
    <property type="entry name" value="A1pp"/>
    <property type="match status" value="1"/>
</dbReference>
<dbReference type="EMBL" id="LAZR01011415">
    <property type="protein sequence ID" value="KKM61816.1"/>
    <property type="molecule type" value="Genomic_DNA"/>
</dbReference>
<dbReference type="AlphaFoldDB" id="A0A0F9JHM3"/>
<sequence length="177" mass="19428">MLISAQTVDITTLEVDTIVNAANNALALGGGVDGAIHKAAGPCLIEYSNLHYPHGCPTGMVRDAPGYDLPARRIFHTVGPDMREYDEWCGNDLLESCYRECMRRAIAERVPSIAFPAISTGAYGFNKENAASIAVSMIYSFQKEIELQNMEVIFACFSDEDTAIIQAELDVWETNND</sequence>
<dbReference type="PANTHER" id="PTHR11106">
    <property type="entry name" value="GANGLIOSIDE INDUCED DIFFERENTIATION ASSOCIATED PROTEIN 2-RELATED"/>
    <property type="match status" value="1"/>
</dbReference>
<dbReference type="Pfam" id="PF01661">
    <property type="entry name" value="Macro"/>
    <property type="match status" value="1"/>
</dbReference>
<gene>
    <name evidence="2" type="ORF">LCGC14_1527970</name>
</gene>
<dbReference type="InterPro" id="IPR043472">
    <property type="entry name" value="Macro_dom-like"/>
</dbReference>
<dbReference type="SUPFAM" id="SSF52949">
    <property type="entry name" value="Macro domain-like"/>
    <property type="match status" value="1"/>
</dbReference>
<dbReference type="InterPro" id="IPR002589">
    <property type="entry name" value="Macro_dom"/>
</dbReference>
<evidence type="ECO:0000313" key="2">
    <source>
        <dbReference type="EMBL" id="KKM61816.1"/>
    </source>
</evidence>
<protein>
    <recommendedName>
        <fullName evidence="1">Macro domain-containing protein</fullName>
    </recommendedName>
</protein>